<evidence type="ECO:0000313" key="1">
    <source>
        <dbReference type="EMBL" id="ARW58833.1"/>
    </source>
</evidence>
<protein>
    <submittedName>
        <fullName evidence="1">Uncharacterized protein</fullName>
    </submittedName>
</protein>
<gene>
    <name evidence="1" type="ORF">Y3_193</name>
</gene>
<name>A0A2H4IBA4_9CAUD</name>
<dbReference type="Proteomes" id="UP000240568">
    <property type="component" value="Segment"/>
</dbReference>
<evidence type="ECO:0000313" key="2">
    <source>
        <dbReference type="Proteomes" id="UP000240568"/>
    </source>
</evidence>
<dbReference type="EMBL" id="KY984068">
    <property type="protein sequence ID" value="ARW58833.1"/>
    <property type="molecule type" value="Genomic_DNA"/>
</dbReference>
<organism evidence="1 2">
    <name type="scientific">Erwinia phage vB_EamM_Y3</name>
    <dbReference type="NCBI Taxonomy" id="1983553"/>
    <lineage>
        <taxon>Viruses</taxon>
        <taxon>Duplodnaviria</taxon>
        <taxon>Heunggongvirae</taxon>
        <taxon>Uroviricota</taxon>
        <taxon>Caudoviricetes</taxon>
        <taxon>Sasquatchvirus</taxon>
        <taxon>Sasquatchvirus Y3</taxon>
    </lineage>
</organism>
<proteinExistence type="predicted"/>
<accession>A0A2H4IBA4</accession>
<sequence length="170" mass="19913">MQIFVSLSSPKIFYRGLASDWSEEQAKKLHMTWVTQDRAYAEMYAEDGRLYSFHADPGRTASLNFRSLWTEVKFAEIYRRVKALIMESFQQKLVGRDEALKLIERLDKLSHLIPASTHKRVYMWWDEYAEISRILASAEYDSILGNEGANHDVPTYGIFNHTRVKMIKDQ</sequence>
<reference evidence="1 2" key="1">
    <citation type="submission" date="2017-04" db="EMBL/GenBank/DDBJ databases">
        <authorList>
            <person name="Afonso C.L."/>
            <person name="Miller P.J."/>
            <person name="Scott M.A."/>
            <person name="Spackman E."/>
            <person name="Goraichik I."/>
            <person name="Dimitrov K.M."/>
            <person name="Suarez D.L."/>
            <person name="Swayne D.E."/>
        </authorList>
    </citation>
    <scope>NUCLEOTIDE SEQUENCE [LARGE SCALE GENOMIC DNA]</scope>
</reference>
<keyword evidence="2" id="KW-1185">Reference proteome</keyword>